<dbReference type="STRING" id="662479.C440_15714"/>
<dbReference type="GO" id="GO:0047294">
    <property type="term" value="F:phosphoglycerol geranylgeranyltransferase activity"/>
    <property type="evidence" value="ECO:0007669"/>
    <property type="project" value="UniProtKB-EC"/>
</dbReference>
<evidence type="ECO:0000256" key="1">
    <source>
        <dbReference type="ARBA" id="ARBA00012676"/>
    </source>
</evidence>
<evidence type="ECO:0000313" key="11">
    <source>
        <dbReference type="Proteomes" id="UP000011550"/>
    </source>
</evidence>
<evidence type="ECO:0000256" key="8">
    <source>
        <dbReference type="ARBA" id="ARBA00023264"/>
    </source>
</evidence>
<keyword evidence="2" id="KW-0444">Lipid biosynthesis</keyword>
<keyword evidence="3" id="KW-0808">Transferase</keyword>
<dbReference type="GO" id="GO:0046474">
    <property type="term" value="P:glycerophospholipid biosynthetic process"/>
    <property type="evidence" value="ECO:0007669"/>
    <property type="project" value="UniProtKB-ARBA"/>
</dbReference>
<keyword evidence="7" id="KW-0594">Phospholipid biosynthesis</keyword>
<dbReference type="InterPro" id="IPR008205">
    <property type="entry name" value="GGGP_HepGP_synthase"/>
</dbReference>
<evidence type="ECO:0000256" key="4">
    <source>
        <dbReference type="ARBA" id="ARBA00022723"/>
    </source>
</evidence>
<organism evidence="10 11">
    <name type="scientific">Haloferax mucosum ATCC BAA-1512</name>
    <dbReference type="NCBI Taxonomy" id="662479"/>
    <lineage>
        <taxon>Archaea</taxon>
        <taxon>Methanobacteriati</taxon>
        <taxon>Methanobacteriota</taxon>
        <taxon>Stenosarchaea group</taxon>
        <taxon>Halobacteria</taxon>
        <taxon>Halobacteriales</taxon>
        <taxon>Haloferacaceae</taxon>
        <taxon>Haloferax</taxon>
    </lineage>
</organism>
<dbReference type="Pfam" id="PF01884">
    <property type="entry name" value="PcrB"/>
    <property type="match status" value="1"/>
</dbReference>
<evidence type="ECO:0000256" key="5">
    <source>
        <dbReference type="ARBA" id="ARBA00022842"/>
    </source>
</evidence>
<proteinExistence type="predicted"/>
<dbReference type="RefSeq" id="WP_008321603.1">
    <property type="nucleotide sequence ID" value="NZ_AOLN01000018.1"/>
</dbReference>
<keyword evidence="8" id="KW-1208">Phospholipid metabolism</keyword>
<dbReference type="PANTHER" id="PTHR40029">
    <property type="match status" value="1"/>
</dbReference>
<keyword evidence="5" id="KW-0460">Magnesium</keyword>
<dbReference type="Proteomes" id="UP000011550">
    <property type="component" value="Unassembled WGS sequence"/>
</dbReference>
<sequence>MSIDWNEITHITKVDPAEDLPEKLDILAHTDLVIIGGSDGVTQENSLDVITQIRAQFPDLCLFQEPYSSSDTV</sequence>
<keyword evidence="11" id="KW-1185">Reference proteome</keyword>
<dbReference type="Gene3D" id="3.20.20.390">
    <property type="entry name" value="FMN-linked oxidoreductases"/>
    <property type="match status" value="1"/>
</dbReference>
<comment type="catalytic activity">
    <reaction evidence="9">
        <text>sn-glycerol 1-phosphate + (2E,6E,10E)-geranylgeranyl diphosphate = sn-3-O-(geranylgeranyl)glycerol 1-phosphate + diphosphate</text>
        <dbReference type="Rhea" id="RHEA:23404"/>
        <dbReference type="ChEBI" id="CHEBI:33019"/>
        <dbReference type="ChEBI" id="CHEBI:57677"/>
        <dbReference type="ChEBI" id="CHEBI:57685"/>
        <dbReference type="ChEBI" id="CHEBI:58756"/>
        <dbReference type="EC" id="2.5.1.41"/>
    </reaction>
</comment>
<dbReference type="PANTHER" id="PTHR40029:SF2">
    <property type="entry name" value="HEPTAPRENYLGLYCERYL PHOSPHATE SYNTHASE"/>
    <property type="match status" value="1"/>
</dbReference>
<evidence type="ECO:0000256" key="2">
    <source>
        <dbReference type="ARBA" id="ARBA00022516"/>
    </source>
</evidence>
<keyword evidence="4" id="KW-0479">Metal-binding</keyword>
<evidence type="ECO:0000256" key="7">
    <source>
        <dbReference type="ARBA" id="ARBA00023209"/>
    </source>
</evidence>
<dbReference type="GO" id="GO:0120536">
    <property type="term" value="F:heptaprenylglyceryl phosphate synthase activity"/>
    <property type="evidence" value="ECO:0007669"/>
    <property type="project" value="UniProtKB-ARBA"/>
</dbReference>
<evidence type="ECO:0000256" key="9">
    <source>
        <dbReference type="ARBA" id="ARBA00047288"/>
    </source>
</evidence>
<dbReference type="GO" id="GO:0046872">
    <property type="term" value="F:metal ion binding"/>
    <property type="evidence" value="ECO:0007669"/>
    <property type="project" value="UniProtKB-KW"/>
</dbReference>
<dbReference type="AlphaFoldDB" id="M0I7E5"/>
<dbReference type="InterPro" id="IPR038597">
    <property type="entry name" value="GGGP/HepGP_synthase_sf"/>
</dbReference>
<reference evidence="10 11" key="1">
    <citation type="journal article" date="2014" name="PLoS Genet.">
        <title>Phylogenetically driven sequencing of extremely halophilic archaea reveals strategies for static and dynamic osmo-response.</title>
        <authorList>
            <person name="Becker E.A."/>
            <person name="Seitzer P.M."/>
            <person name="Tritt A."/>
            <person name="Larsen D."/>
            <person name="Krusor M."/>
            <person name="Yao A.I."/>
            <person name="Wu D."/>
            <person name="Madern D."/>
            <person name="Eisen J.A."/>
            <person name="Darling A.E."/>
            <person name="Facciotti M.T."/>
        </authorList>
    </citation>
    <scope>NUCLEOTIDE SEQUENCE [LARGE SCALE GENOMIC DNA]</scope>
    <source>
        <strain evidence="10 11">ATCC BAA-1512</strain>
    </source>
</reference>
<dbReference type="EMBL" id="AOLN01000018">
    <property type="protein sequence ID" value="ELZ91773.1"/>
    <property type="molecule type" value="Genomic_DNA"/>
</dbReference>
<dbReference type="EC" id="2.5.1.41" evidence="1"/>
<evidence type="ECO:0000256" key="3">
    <source>
        <dbReference type="ARBA" id="ARBA00022679"/>
    </source>
</evidence>
<gene>
    <name evidence="10" type="ORF">C440_15714</name>
</gene>
<keyword evidence="6" id="KW-0443">Lipid metabolism</keyword>
<name>M0I7E5_9EURY</name>
<protein>
    <recommendedName>
        <fullName evidence="1">phosphoglycerol geranylgeranyltransferase</fullName>
        <ecNumber evidence="1">2.5.1.41</ecNumber>
    </recommendedName>
</protein>
<evidence type="ECO:0000256" key="6">
    <source>
        <dbReference type="ARBA" id="ARBA00023098"/>
    </source>
</evidence>
<evidence type="ECO:0000313" key="10">
    <source>
        <dbReference type="EMBL" id="ELZ91773.1"/>
    </source>
</evidence>
<dbReference type="InterPro" id="IPR039074">
    <property type="entry name" value="GGGP/HepGP_synthase_I"/>
</dbReference>
<comment type="caution">
    <text evidence="10">The sequence shown here is derived from an EMBL/GenBank/DDBJ whole genome shotgun (WGS) entry which is preliminary data.</text>
</comment>
<dbReference type="OrthoDB" id="49758at2157"/>
<accession>M0I7E5</accession>